<dbReference type="EMBL" id="JAAOAO010000550">
    <property type="protein sequence ID" value="KAF5537028.1"/>
    <property type="molecule type" value="Genomic_DNA"/>
</dbReference>
<feature type="region of interest" description="Disordered" evidence="2">
    <location>
        <begin position="1"/>
        <end position="47"/>
    </location>
</feature>
<evidence type="ECO:0000313" key="4">
    <source>
        <dbReference type="Proteomes" id="UP000574317"/>
    </source>
</evidence>
<dbReference type="Proteomes" id="UP000574317">
    <property type="component" value="Unassembled WGS sequence"/>
</dbReference>
<organism evidence="3 4">
    <name type="scientific">Fusarium napiforme</name>
    <dbReference type="NCBI Taxonomy" id="42672"/>
    <lineage>
        <taxon>Eukaryota</taxon>
        <taxon>Fungi</taxon>
        <taxon>Dikarya</taxon>
        <taxon>Ascomycota</taxon>
        <taxon>Pezizomycotina</taxon>
        <taxon>Sordariomycetes</taxon>
        <taxon>Hypocreomycetidae</taxon>
        <taxon>Hypocreales</taxon>
        <taxon>Nectriaceae</taxon>
        <taxon>Fusarium</taxon>
        <taxon>Fusarium fujikuroi species complex</taxon>
    </lineage>
</organism>
<reference evidence="3 4" key="1">
    <citation type="submission" date="2020-05" db="EMBL/GenBank/DDBJ databases">
        <title>Identification and distribution of gene clusters putatively required for synthesis of sphingolipid metabolism inhibitors in phylogenetically diverse species of the filamentous fungus Fusarium.</title>
        <authorList>
            <person name="Kim H.-S."/>
            <person name="Busman M."/>
            <person name="Brown D.W."/>
            <person name="Divon H."/>
            <person name="Uhlig S."/>
            <person name="Proctor R.H."/>
        </authorList>
    </citation>
    <scope>NUCLEOTIDE SEQUENCE [LARGE SCALE GENOMIC DNA]</scope>
    <source>
        <strain evidence="3 4">NRRL 25196</strain>
    </source>
</reference>
<evidence type="ECO:0000313" key="3">
    <source>
        <dbReference type="EMBL" id="KAF5537028.1"/>
    </source>
</evidence>
<gene>
    <name evidence="3" type="ORF">FNAPI_11535</name>
</gene>
<accession>A0A8H5IGW9</accession>
<keyword evidence="1" id="KW-0175">Coiled coil</keyword>
<protein>
    <submittedName>
        <fullName evidence="3">Uncharacterized protein</fullName>
    </submittedName>
</protein>
<name>A0A8H5IGW9_9HYPO</name>
<sequence length="144" mass="16553">MESSPTNAADGPTLANEGTVHTDRRTPPTTQEPSSHEPSLPPGMAIELGLVPVSPSTTRRKLAAERLEFLEEERVSEQQSMDRILEHYRAQRDELSVEVEKLQYEKAQLEEQKRIMEAKMEAEVRYRNEVIECLRTMLETLQQF</sequence>
<comment type="caution">
    <text evidence="3">The sequence shown here is derived from an EMBL/GenBank/DDBJ whole genome shotgun (WGS) entry which is preliminary data.</text>
</comment>
<keyword evidence="4" id="KW-1185">Reference proteome</keyword>
<evidence type="ECO:0000256" key="1">
    <source>
        <dbReference type="SAM" id="Coils"/>
    </source>
</evidence>
<proteinExistence type="predicted"/>
<feature type="compositionally biased region" description="Polar residues" evidence="2">
    <location>
        <begin position="27"/>
        <end position="37"/>
    </location>
</feature>
<dbReference type="AlphaFoldDB" id="A0A8H5IGW9"/>
<feature type="coiled-coil region" evidence="1">
    <location>
        <begin position="60"/>
        <end position="119"/>
    </location>
</feature>
<evidence type="ECO:0000256" key="2">
    <source>
        <dbReference type="SAM" id="MobiDB-lite"/>
    </source>
</evidence>